<accession>A0ACB8CWY2</accession>
<comment type="caution">
    <text evidence="1">The sequence shown here is derived from an EMBL/GenBank/DDBJ whole genome shotgun (WGS) entry which is preliminary data.</text>
</comment>
<protein>
    <submittedName>
        <fullName evidence="1">Uncharacterized protein</fullName>
    </submittedName>
</protein>
<dbReference type="EMBL" id="CM023473">
    <property type="protein sequence ID" value="KAH7953712.1"/>
    <property type="molecule type" value="Genomic_DNA"/>
</dbReference>
<gene>
    <name evidence="1" type="ORF">HPB49_011511</name>
</gene>
<sequence length="79" mass="8954">MSAQEAAWFLLKLGMSAQSRDSVSANTAWPEHSIRAKKTNEMDTEGLDVSSTDVFQTSVRERMYDQYGCLPDICTRRHP</sequence>
<keyword evidence="2" id="KW-1185">Reference proteome</keyword>
<organism evidence="1 2">
    <name type="scientific">Dermacentor silvarum</name>
    <name type="common">Tick</name>
    <dbReference type="NCBI Taxonomy" id="543639"/>
    <lineage>
        <taxon>Eukaryota</taxon>
        <taxon>Metazoa</taxon>
        <taxon>Ecdysozoa</taxon>
        <taxon>Arthropoda</taxon>
        <taxon>Chelicerata</taxon>
        <taxon>Arachnida</taxon>
        <taxon>Acari</taxon>
        <taxon>Parasitiformes</taxon>
        <taxon>Ixodida</taxon>
        <taxon>Ixodoidea</taxon>
        <taxon>Ixodidae</taxon>
        <taxon>Rhipicephalinae</taxon>
        <taxon>Dermacentor</taxon>
    </lineage>
</organism>
<proteinExistence type="predicted"/>
<evidence type="ECO:0000313" key="2">
    <source>
        <dbReference type="Proteomes" id="UP000821865"/>
    </source>
</evidence>
<dbReference type="Proteomes" id="UP000821865">
    <property type="component" value="Chromosome 4"/>
</dbReference>
<evidence type="ECO:0000313" key="1">
    <source>
        <dbReference type="EMBL" id="KAH7953712.1"/>
    </source>
</evidence>
<reference evidence="1" key="1">
    <citation type="submission" date="2020-05" db="EMBL/GenBank/DDBJ databases">
        <title>Large-scale comparative analyses of tick genomes elucidate their genetic diversity and vector capacities.</title>
        <authorList>
            <person name="Jia N."/>
            <person name="Wang J."/>
            <person name="Shi W."/>
            <person name="Du L."/>
            <person name="Sun Y."/>
            <person name="Zhan W."/>
            <person name="Jiang J."/>
            <person name="Wang Q."/>
            <person name="Zhang B."/>
            <person name="Ji P."/>
            <person name="Sakyi L.B."/>
            <person name="Cui X."/>
            <person name="Yuan T."/>
            <person name="Jiang B."/>
            <person name="Yang W."/>
            <person name="Lam T.T.-Y."/>
            <person name="Chang Q."/>
            <person name="Ding S."/>
            <person name="Wang X."/>
            <person name="Zhu J."/>
            <person name="Ruan X."/>
            <person name="Zhao L."/>
            <person name="Wei J."/>
            <person name="Que T."/>
            <person name="Du C."/>
            <person name="Cheng J."/>
            <person name="Dai P."/>
            <person name="Han X."/>
            <person name="Huang E."/>
            <person name="Gao Y."/>
            <person name="Liu J."/>
            <person name="Shao H."/>
            <person name="Ye R."/>
            <person name="Li L."/>
            <person name="Wei W."/>
            <person name="Wang X."/>
            <person name="Wang C."/>
            <person name="Yang T."/>
            <person name="Huo Q."/>
            <person name="Li W."/>
            <person name="Guo W."/>
            <person name="Chen H."/>
            <person name="Zhou L."/>
            <person name="Ni X."/>
            <person name="Tian J."/>
            <person name="Zhou Y."/>
            <person name="Sheng Y."/>
            <person name="Liu T."/>
            <person name="Pan Y."/>
            <person name="Xia L."/>
            <person name="Li J."/>
            <person name="Zhao F."/>
            <person name="Cao W."/>
        </authorList>
    </citation>
    <scope>NUCLEOTIDE SEQUENCE</scope>
    <source>
        <strain evidence="1">Dsil-2018</strain>
    </source>
</reference>
<name>A0ACB8CWY2_DERSI</name>